<dbReference type="SUPFAM" id="SSF55073">
    <property type="entry name" value="Nucleotide cyclase"/>
    <property type="match status" value="1"/>
</dbReference>
<organism evidence="2 3">
    <name type="scientific">Blastococcus deserti</name>
    <dbReference type="NCBI Taxonomy" id="2259033"/>
    <lineage>
        <taxon>Bacteria</taxon>
        <taxon>Bacillati</taxon>
        <taxon>Actinomycetota</taxon>
        <taxon>Actinomycetes</taxon>
        <taxon>Geodermatophilales</taxon>
        <taxon>Geodermatophilaceae</taxon>
        <taxon>Blastococcus</taxon>
    </lineage>
</organism>
<dbReference type="PROSITE" id="PS50887">
    <property type="entry name" value="GGDEF"/>
    <property type="match status" value="1"/>
</dbReference>
<comment type="caution">
    <text evidence="2">The sequence shown here is derived from an EMBL/GenBank/DDBJ whole genome shotgun (WGS) entry which is preliminary data.</text>
</comment>
<evidence type="ECO:0000313" key="3">
    <source>
        <dbReference type="Proteomes" id="UP001597402"/>
    </source>
</evidence>
<evidence type="ECO:0000259" key="1">
    <source>
        <dbReference type="PROSITE" id="PS50887"/>
    </source>
</evidence>
<accession>A0ABW4XBR0</accession>
<dbReference type="EMBL" id="JBHUHP010000009">
    <property type="protein sequence ID" value="MFD2092048.1"/>
    <property type="molecule type" value="Genomic_DNA"/>
</dbReference>
<dbReference type="InterPro" id="IPR029787">
    <property type="entry name" value="Nucleotide_cyclase"/>
</dbReference>
<dbReference type="InterPro" id="IPR000160">
    <property type="entry name" value="GGDEF_dom"/>
</dbReference>
<protein>
    <recommendedName>
        <fullName evidence="1">GGDEF domain-containing protein</fullName>
    </recommendedName>
</protein>
<sequence>MTIAPITASPAASPAAPEAAVADVSGLLPSREAVLDRLTERLTTVAAAPATLLVVGLLRRDDGWPTAQSTLAQVTTLLARSLRGDDWLGKSGPGEFVVLLSGPVTAAETAGARLVAAVPALGIEGVTAAAGVAPLTSDLEAAEVLRRALLSLTAARRVGAGTVIRYREPS</sequence>
<name>A0ABW4XBR0_9ACTN</name>
<evidence type="ECO:0000313" key="2">
    <source>
        <dbReference type="EMBL" id="MFD2092048.1"/>
    </source>
</evidence>
<dbReference type="InterPro" id="IPR043128">
    <property type="entry name" value="Rev_trsase/Diguanyl_cyclase"/>
</dbReference>
<dbReference type="Gene3D" id="3.30.70.270">
    <property type="match status" value="1"/>
</dbReference>
<proteinExistence type="predicted"/>
<dbReference type="RefSeq" id="WP_376875123.1">
    <property type="nucleotide sequence ID" value="NZ_JBHUHP010000009.1"/>
</dbReference>
<feature type="domain" description="GGDEF" evidence="1">
    <location>
        <begin position="48"/>
        <end position="168"/>
    </location>
</feature>
<gene>
    <name evidence="2" type="ORF">ACFSHS_10750</name>
</gene>
<dbReference type="Proteomes" id="UP001597402">
    <property type="component" value="Unassembled WGS sequence"/>
</dbReference>
<keyword evidence="3" id="KW-1185">Reference proteome</keyword>
<reference evidence="3" key="1">
    <citation type="journal article" date="2019" name="Int. J. Syst. Evol. Microbiol.">
        <title>The Global Catalogue of Microorganisms (GCM) 10K type strain sequencing project: providing services to taxonomists for standard genome sequencing and annotation.</title>
        <authorList>
            <consortium name="The Broad Institute Genomics Platform"/>
            <consortium name="The Broad Institute Genome Sequencing Center for Infectious Disease"/>
            <person name="Wu L."/>
            <person name="Ma J."/>
        </authorList>
    </citation>
    <scope>NUCLEOTIDE SEQUENCE [LARGE SCALE GENOMIC DNA]</scope>
    <source>
        <strain evidence="3">JCM 3338</strain>
    </source>
</reference>